<dbReference type="EMBL" id="LAZR01045922">
    <property type="protein sequence ID" value="KKK97726.1"/>
    <property type="molecule type" value="Genomic_DNA"/>
</dbReference>
<accession>A0A0F9CM41</accession>
<sequence>MSEVNPFKITWRIKKQDKERCFWLEYDWCKMKKKKCLYEICPIKIKDSKTTHKDL</sequence>
<dbReference type="AlphaFoldDB" id="A0A0F9CM41"/>
<proteinExistence type="predicted"/>
<evidence type="ECO:0000313" key="1">
    <source>
        <dbReference type="EMBL" id="KKK97726.1"/>
    </source>
</evidence>
<gene>
    <name evidence="1" type="ORF">LCGC14_2649830</name>
</gene>
<protein>
    <submittedName>
        <fullName evidence="1">Uncharacterized protein</fullName>
    </submittedName>
</protein>
<reference evidence="1" key="1">
    <citation type="journal article" date="2015" name="Nature">
        <title>Complex archaea that bridge the gap between prokaryotes and eukaryotes.</title>
        <authorList>
            <person name="Spang A."/>
            <person name="Saw J.H."/>
            <person name="Jorgensen S.L."/>
            <person name="Zaremba-Niedzwiedzka K."/>
            <person name="Martijn J."/>
            <person name="Lind A.E."/>
            <person name="van Eijk R."/>
            <person name="Schleper C."/>
            <person name="Guy L."/>
            <person name="Ettema T.J."/>
        </authorList>
    </citation>
    <scope>NUCLEOTIDE SEQUENCE</scope>
</reference>
<name>A0A0F9CM41_9ZZZZ</name>
<comment type="caution">
    <text evidence="1">The sequence shown here is derived from an EMBL/GenBank/DDBJ whole genome shotgun (WGS) entry which is preliminary data.</text>
</comment>
<organism evidence="1">
    <name type="scientific">marine sediment metagenome</name>
    <dbReference type="NCBI Taxonomy" id="412755"/>
    <lineage>
        <taxon>unclassified sequences</taxon>
        <taxon>metagenomes</taxon>
        <taxon>ecological metagenomes</taxon>
    </lineage>
</organism>